<evidence type="ECO:0000256" key="8">
    <source>
        <dbReference type="ARBA" id="ARBA00022490"/>
    </source>
</evidence>
<evidence type="ECO:0000256" key="15">
    <source>
        <dbReference type="ARBA" id="ARBA00080646"/>
    </source>
</evidence>
<evidence type="ECO:0000256" key="14">
    <source>
        <dbReference type="ARBA" id="ARBA00072532"/>
    </source>
</evidence>
<proteinExistence type="inferred from homology"/>
<dbReference type="CDD" id="cd05468">
    <property type="entry name" value="pVHL"/>
    <property type="match status" value="1"/>
</dbReference>
<comment type="similarity">
    <text evidence="6">Belongs to the VHL family.</text>
</comment>
<dbReference type="GeneID" id="117351091"/>
<keyword evidence="12" id="KW-0539">Nucleus</keyword>
<dbReference type="InParanoid" id="A0A6P8Q3D2"/>
<dbReference type="InterPro" id="IPR037140">
    <property type="entry name" value="VHL_beta_dom_sf"/>
</dbReference>
<gene>
    <name evidence="20" type="primary">VHL</name>
</gene>
<accession>A0A6P8Q3D2</accession>
<evidence type="ECO:0000256" key="12">
    <source>
        <dbReference type="ARBA" id="ARBA00023242"/>
    </source>
</evidence>
<evidence type="ECO:0000256" key="2">
    <source>
        <dbReference type="ARBA" id="ARBA00004202"/>
    </source>
</evidence>
<dbReference type="InterPro" id="IPR024053">
    <property type="entry name" value="VHL_beta_dom"/>
</dbReference>
<feature type="domain" description="von Hippel-Lindau disease tumour suppressor alpha" evidence="18">
    <location>
        <begin position="132"/>
        <end position="178"/>
    </location>
</feature>
<comment type="function">
    <text evidence="13">Involved in the ubiquitination and subsequent proteasomal degradation via the von Hippel-Lindau ubiquitination complex. Seems to act as a target recruitment subunit in the E3 ubiquitin ligase complex and recruits hydroxylated hypoxia-inducible factor (HIF) under normoxic conditions. Involved in transcriptional repression through interaction with HIF1A, HIF1AN and histone deacetylases. Ubiquitinates, in an oxygen-responsive manner, ADRB2. Acts as a negative regulator of mTORC1 by promoting ubiquitination and degradation of RPTOR.</text>
</comment>
<evidence type="ECO:0000256" key="13">
    <source>
        <dbReference type="ARBA" id="ARBA00059036"/>
    </source>
</evidence>
<evidence type="ECO:0000259" key="18">
    <source>
        <dbReference type="Pfam" id="PF17211"/>
    </source>
</evidence>
<evidence type="ECO:0000256" key="6">
    <source>
        <dbReference type="ARBA" id="ARBA00010057"/>
    </source>
</evidence>
<keyword evidence="8" id="KW-0963">Cytoplasm</keyword>
<reference evidence="20" key="1">
    <citation type="submission" date="2025-08" db="UniProtKB">
        <authorList>
            <consortium name="RefSeq"/>
        </authorList>
    </citation>
    <scope>IDENTIFICATION</scope>
</reference>
<keyword evidence="7" id="KW-1003">Cell membrane</keyword>
<dbReference type="KEGG" id="gsh:117351091"/>
<feature type="compositionally biased region" description="Low complexity" evidence="16">
    <location>
        <begin position="1"/>
        <end position="17"/>
    </location>
</feature>
<dbReference type="GO" id="GO:0005634">
    <property type="term" value="C:nucleus"/>
    <property type="evidence" value="ECO:0007669"/>
    <property type="project" value="UniProtKB-SubCell"/>
</dbReference>
<dbReference type="CTD" id="7428"/>
<evidence type="ECO:0000256" key="3">
    <source>
        <dbReference type="ARBA" id="ARBA00004240"/>
    </source>
</evidence>
<evidence type="ECO:0000256" key="10">
    <source>
        <dbReference type="ARBA" id="ARBA00022824"/>
    </source>
</evidence>
<dbReference type="GO" id="GO:0010468">
    <property type="term" value="P:regulation of gene expression"/>
    <property type="evidence" value="ECO:0007669"/>
    <property type="project" value="UniProtKB-ARBA"/>
</dbReference>
<dbReference type="FunFam" id="1.10.750.10:FF:000001">
    <property type="entry name" value="von Hippel-Lindau disease tumor suppressor"/>
    <property type="match status" value="1"/>
</dbReference>
<dbReference type="FunCoup" id="A0A6P8Q3D2">
    <property type="interactions" value="3837"/>
</dbReference>
<evidence type="ECO:0000313" key="19">
    <source>
        <dbReference type="Proteomes" id="UP000515159"/>
    </source>
</evidence>
<evidence type="ECO:0000256" key="7">
    <source>
        <dbReference type="ARBA" id="ARBA00022475"/>
    </source>
</evidence>
<dbReference type="GO" id="GO:0005783">
    <property type="term" value="C:endoplasmic reticulum"/>
    <property type="evidence" value="ECO:0007669"/>
    <property type="project" value="UniProtKB-SubCell"/>
</dbReference>
<dbReference type="AlphaFoldDB" id="A0A6P8Q3D2"/>
<dbReference type="SUPFAM" id="SSF49468">
    <property type="entry name" value="VHL"/>
    <property type="match status" value="1"/>
</dbReference>
<evidence type="ECO:0000256" key="11">
    <source>
        <dbReference type="ARBA" id="ARBA00023136"/>
    </source>
</evidence>
<dbReference type="InterPro" id="IPR022772">
    <property type="entry name" value="VHL_tumour_suppress_b/a_dom"/>
</dbReference>
<evidence type="ECO:0000313" key="20">
    <source>
        <dbReference type="RefSeq" id="XP_033781721.1"/>
    </source>
</evidence>
<comment type="subcellular location">
    <subcellularLocation>
        <location evidence="2">Cell membrane</location>
        <topology evidence="2">Peripheral membrane protein</topology>
    </subcellularLocation>
    <subcellularLocation>
        <location evidence="4">Cytoplasm</location>
    </subcellularLocation>
    <subcellularLocation>
        <location evidence="3">Endoplasmic reticulum</location>
    </subcellularLocation>
    <subcellularLocation>
        <location evidence="1">Nucleus</location>
    </subcellularLocation>
</comment>
<dbReference type="GO" id="GO:0005886">
    <property type="term" value="C:plasma membrane"/>
    <property type="evidence" value="ECO:0007669"/>
    <property type="project" value="UniProtKB-SubCell"/>
</dbReference>
<keyword evidence="19" id="KW-1185">Reference proteome</keyword>
<dbReference type="InterPro" id="IPR024048">
    <property type="entry name" value="VHL_alpha_dom"/>
</dbReference>
<feature type="domain" description="von Hippel-Lindau disease tumour suppressor beta" evidence="17">
    <location>
        <begin position="39"/>
        <end position="120"/>
    </location>
</feature>
<evidence type="ECO:0000256" key="1">
    <source>
        <dbReference type="ARBA" id="ARBA00004123"/>
    </source>
</evidence>
<evidence type="ECO:0000256" key="9">
    <source>
        <dbReference type="ARBA" id="ARBA00022786"/>
    </source>
</evidence>
<keyword evidence="11" id="KW-0472">Membrane</keyword>
<dbReference type="FunFam" id="2.60.40.780:FF:000001">
    <property type="entry name" value="von Hippel-Lindau disease tumor suppressor"/>
    <property type="match status" value="1"/>
</dbReference>
<protein>
    <recommendedName>
        <fullName evidence="14">von Hippel-Lindau disease tumor suppressor</fullName>
    </recommendedName>
    <alternativeName>
        <fullName evidence="15">pVHL</fullName>
    </alternativeName>
</protein>
<dbReference type="InterPro" id="IPR036208">
    <property type="entry name" value="VHL_sf"/>
</dbReference>
<keyword evidence="10" id="KW-0256">Endoplasmic reticulum</keyword>
<name>A0A6P8Q3D2_GEOSA</name>
<evidence type="ECO:0000259" key="17">
    <source>
        <dbReference type="Pfam" id="PF01847"/>
    </source>
</evidence>
<dbReference type="Pfam" id="PF17211">
    <property type="entry name" value="VHL_C"/>
    <property type="match status" value="1"/>
</dbReference>
<evidence type="ECO:0000256" key="5">
    <source>
        <dbReference type="ARBA" id="ARBA00004906"/>
    </source>
</evidence>
<dbReference type="InterPro" id="IPR037139">
    <property type="entry name" value="VHL_alpha_dom_sf"/>
</dbReference>
<feature type="region of interest" description="Disordered" evidence="16">
    <location>
        <begin position="1"/>
        <end position="40"/>
    </location>
</feature>
<dbReference type="OrthoDB" id="413400at2759"/>
<sequence length="191" mass="21660">MRPRAAGASVASHAAGSPRARAGRERERMPQPGSARSWLRSADSHHQLSAVFCNRTQRSVRPVWVDYEGEPQPYPPLRPGTSQGMTTYRGHPWVFRDADTDDAFLANNRKLFLPSVNANGQPSFANITLPVYSLKERCLQVIRTLVKPEDYRKLDIVRSLFEDLEDHPDVRKDLCRLALEIREEARRGGLI</sequence>
<dbReference type="Gene3D" id="2.60.40.780">
    <property type="entry name" value="von Hippel-Lindau disease tumour suppressor, beta domain"/>
    <property type="match status" value="1"/>
</dbReference>
<dbReference type="Pfam" id="PF01847">
    <property type="entry name" value="VHL"/>
    <property type="match status" value="1"/>
</dbReference>
<dbReference type="RefSeq" id="XP_033781721.1">
    <property type="nucleotide sequence ID" value="XM_033925830.1"/>
</dbReference>
<evidence type="ECO:0000256" key="16">
    <source>
        <dbReference type="SAM" id="MobiDB-lite"/>
    </source>
</evidence>
<evidence type="ECO:0000256" key="4">
    <source>
        <dbReference type="ARBA" id="ARBA00004496"/>
    </source>
</evidence>
<dbReference type="Proteomes" id="UP000515159">
    <property type="component" value="Chromosome 17"/>
</dbReference>
<keyword evidence="9" id="KW-0833">Ubl conjugation pathway</keyword>
<dbReference type="Gene3D" id="1.10.750.10">
    <property type="entry name" value="von Hippel-Lindau disease tumour suppressor, alpha domain"/>
    <property type="match status" value="1"/>
</dbReference>
<dbReference type="GO" id="GO:0001666">
    <property type="term" value="P:response to hypoxia"/>
    <property type="evidence" value="ECO:0007669"/>
    <property type="project" value="UniProtKB-ARBA"/>
</dbReference>
<organism evidence="19 20">
    <name type="scientific">Geotrypetes seraphini</name>
    <name type="common">Gaboon caecilian</name>
    <name type="synonym">Caecilia seraphini</name>
    <dbReference type="NCBI Taxonomy" id="260995"/>
    <lineage>
        <taxon>Eukaryota</taxon>
        <taxon>Metazoa</taxon>
        <taxon>Chordata</taxon>
        <taxon>Craniata</taxon>
        <taxon>Vertebrata</taxon>
        <taxon>Euteleostomi</taxon>
        <taxon>Amphibia</taxon>
        <taxon>Gymnophiona</taxon>
        <taxon>Geotrypetes</taxon>
    </lineage>
</organism>
<comment type="pathway">
    <text evidence="5">Protein modification; protein ubiquitination.</text>
</comment>